<feature type="transmembrane region" description="Helical" evidence="9">
    <location>
        <begin position="144"/>
        <end position="166"/>
    </location>
</feature>
<organism evidence="10 11">
    <name type="scientific">Bombyx mandarina</name>
    <name type="common">Wild silk moth</name>
    <name type="synonym">Wild silkworm</name>
    <dbReference type="NCBI Taxonomy" id="7092"/>
    <lineage>
        <taxon>Eukaryota</taxon>
        <taxon>Metazoa</taxon>
        <taxon>Ecdysozoa</taxon>
        <taxon>Arthropoda</taxon>
        <taxon>Hexapoda</taxon>
        <taxon>Insecta</taxon>
        <taxon>Pterygota</taxon>
        <taxon>Neoptera</taxon>
        <taxon>Endopterygota</taxon>
        <taxon>Lepidoptera</taxon>
        <taxon>Glossata</taxon>
        <taxon>Ditrysia</taxon>
        <taxon>Bombycoidea</taxon>
        <taxon>Bombycidae</taxon>
        <taxon>Bombycinae</taxon>
        <taxon>Bombyx</taxon>
    </lineage>
</organism>
<dbReference type="InterPro" id="IPR004117">
    <property type="entry name" value="7tm6_olfct_rcpt"/>
</dbReference>
<evidence type="ECO:0000256" key="2">
    <source>
        <dbReference type="ARBA" id="ARBA00022606"/>
    </source>
</evidence>
<evidence type="ECO:0000313" key="11">
    <source>
        <dbReference type="RefSeq" id="XP_028031216.1"/>
    </source>
</evidence>
<dbReference type="Proteomes" id="UP000504629">
    <property type="component" value="Unplaced"/>
</dbReference>
<evidence type="ECO:0000256" key="9">
    <source>
        <dbReference type="RuleBase" id="RU351113"/>
    </source>
</evidence>
<dbReference type="GeneID" id="114243798"/>
<evidence type="ECO:0000256" key="6">
    <source>
        <dbReference type="ARBA" id="ARBA00023136"/>
    </source>
</evidence>
<keyword evidence="3 9" id="KW-0812">Transmembrane</keyword>
<keyword evidence="8 9" id="KW-0807">Transducer</keyword>
<dbReference type="GO" id="GO:0005886">
    <property type="term" value="C:plasma membrane"/>
    <property type="evidence" value="ECO:0007669"/>
    <property type="project" value="UniProtKB-SubCell"/>
</dbReference>
<dbReference type="Pfam" id="PF02949">
    <property type="entry name" value="7tm_6"/>
    <property type="match status" value="1"/>
</dbReference>
<evidence type="ECO:0000256" key="4">
    <source>
        <dbReference type="ARBA" id="ARBA00022725"/>
    </source>
</evidence>
<feature type="transmembrane region" description="Helical" evidence="9">
    <location>
        <begin position="283"/>
        <end position="302"/>
    </location>
</feature>
<dbReference type="OrthoDB" id="8185860at2759"/>
<keyword evidence="7 9" id="KW-0675">Receptor</keyword>
<feature type="transmembrane region" description="Helical" evidence="9">
    <location>
        <begin position="200"/>
        <end position="223"/>
    </location>
</feature>
<keyword evidence="2 9" id="KW-0716">Sensory transduction</keyword>
<dbReference type="CTD" id="100127038"/>
<keyword evidence="10" id="KW-1185">Reference proteome</keyword>
<evidence type="ECO:0000256" key="3">
    <source>
        <dbReference type="ARBA" id="ARBA00022692"/>
    </source>
</evidence>
<name>A0A6J2JND6_BOMMA</name>
<feature type="transmembrane region" description="Helical" evidence="9">
    <location>
        <begin position="173"/>
        <end position="194"/>
    </location>
</feature>
<dbReference type="PANTHER" id="PTHR21137">
    <property type="entry name" value="ODORANT RECEPTOR"/>
    <property type="match status" value="1"/>
</dbReference>
<protein>
    <recommendedName>
        <fullName evidence="9">Odorant receptor</fullName>
    </recommendedName>
</protein>
<feature type="transmembrane region" description="Helical" evidence="9">
    <location>
        <begin position="41"/>
        <end position="61"/>
    </location>
</feature>
<comment type="similarity">
    <text evidence="9">Belongs to the insect chemoreceptor superfamily. Heteromeric odorant receptor channel (TC 1.A.69) family.</text>
</comment>
<comment type="caution">
    <text evidence="9">Lacks conserved residue(s) required for the propagation of feature annotation.</text>
</comment>
<reference evidence="11" key="1">
    <citation type="submission" date="2025-08" db="UniProtKB">
        <authorList>
            <consortium name="RefSeq"/>
        </authorList>
    </citation>
    <scope>IDENTIFICATION</scope>
    <source>
        <tissue evidence="11">Silk gland</tissue>
    </source>
</reference>
<dbReference type="PANTHER" id="PTHR21137:SF44">
    <property type="entry name" value="ODORANT RECEPTOR 13A-RELATED"/>
    <property type="match status" value="1"/>
</dbReference>
<evidence type="ECO:0000313" key="10">
    <source>
        <dbReference type="Proteomes" id="UP000504629"/>
    </source>
</evidence>
<evidence type="ECO:0000256" key="1">
    <source>
        <dbReference type="ARBA" id="ARBA00004141"/>
    </source>
</evidence>
<evidence type="ECO:0000256" key="5">
    <source>
        <dbReference type="ARBA" id="ARBA00022989"/>
    </source>
</evidence>
<keyword evidence="5 9" id="KW-1133">Transmembrane helix</keyword>
<dbReference type="KEGG" id="bman:114243798"/>
<accession>A0A6J2JND6</accession>
<sequence>MPEELFLDRSIKKIESYFRWMGINIRSGDNNNKKDVFKIRCIYFINFVLLNTDVLGAIFWFRSGLEQGKTFTEVTYNAPCLTFSFLANFKMLSLIFYEKTVHELIAALQKLEIKHFLRQNCAEELKMLKDEKNFLHAVFKGSKIVNYASILTFGCSPLVLIASNYYKTGRMDYLLPLIVLYPFDVDNITVWPIIYVRQIWSVITAVIGVCATDYLFYTFCVYISTQFRLLGHSIERVVPNNGLSVRTRLNGNLRMKFVENLKWHQELIRAASLLEQIYTKSTLYNFVTSSVIICLTGFNVAVVEDFAVILSFLFFLFMSLLQIILLCFFGDKLMKSSTNISDAVYNSKWYLTEKNVGKVLLMVQIRSQRACRLTAYGFAEVNLRAFMKILSTAWSYFALLQSLYSSHE</sequence>
<dbReference type="GO" id="GO:0007165">
    <property type="term" value="P:signal transduction"/>
    <property type="evidence" value="ECO:0007669"/>
    <property type="project" value="UniProtKB-KW"/>
</dbReference>
<dbReference type="RefSeq" id="XP_028031216.1">
    <property type="nucleotide sequence ID" value="XM_028175415.1"/>
</dbReference>
<proteinExistence type="inferred from homology"/>
<dbReference type="GO" id="GO:0004984">
    <property type="term" value="F:olfactory receptor activity"/>
    <property type="evidence" value="ECO:0007669"/>
    <property type="project" value="InterPro"/>
</dbReference>
<keyword evidence="4 9" id="KW-0552">Olfaction</keyword>
<gene>
    <name evidence="11" type="primary">LOC114243798</name>
</gene>
<evidence type="ECO:0000256" key="7">
    <source>
        <dbReference type="ARBA" id="ARBA00023170"/>
    </source>
</evidence>
<feature type="transmembrane region" description="Helical" evidence="9">
    <location>
        <begin position="308"/>
        <end position="329"/>
    </location>
</feature>
<comment type="subcellular location">
    <subcellularLocation>
        <location evidence="9">Cell membrane</location>
        <topology evidence="9">Multi-pass membrane protein</topology>
    </subcellularLocation>
    <subcellularLocation>
        <location evidence="1">Membrane</location>
        <topology evidence="1">Multi-pass membrane protein</topology>
    </subcellularLocation>
</comment>
<dbReference type="GO" id="GO:0005549">
    <property type="term" value="F:odorant binding"/>
    <property type="evidence" value="ECO:0007669"/>
    <property type="project" value="InterPro"/>
</dbReference>
<evidence type="ECO:0000256" key="8">
    <source>
        <dbReference type="ARBA" id="ARBA00023224"/>
    </source>
</evidence>
<dbReference type="AlphaFoldDB" id="A0A6J2JND6"/>
<keyword evidence="6 9" id="KW-0472">Membrane</keyword>